<dbReference type="AlphaFoldDB" id="A0A0L9UNW3"/>
<protein>
    <recommendedName>
        <fullName evidence="6">BAH domain-containing protein</fullName>
    </recommendedName>
</protein>
<dbReference type="PROSITE" id="PS51038">
    <property type="entry name" value="BAH"/>
    <property type="match status" value="1"/>
</dbReference>
<evidence type="ECO:0000259" key="3">
    <source>
        <dbReference type="PROSITE" id="PS51038"/>
    </source>
</evidence>
<keyword evidence="1" id="KW-0694">RNA-binding</keyword>
<dbReference type="Gene3D" id="2.30.30.490">
    <property type="match status" value="1"/>
</dbReference>
<dbReference type="InterPro" id="IPR001025">
    <property type="entry name" value="BAH_dom"/>
</dbReference>
<dbReference type="STRING" id="3914.A0A0L9UNW3"/>
<gene>
    <name evidence="4" type="ORF">LR48_Vigan05g217500</name>
</gene>
<dbReference type="InterPro" id="IPR043151">
    <property type="entry name" value="BAH_sf"/>
</dbReference>
<accession>A0A0L9UNW3</accession>
<dbReference type="Proteomes" id="UP000053144">
    <property type="component" value="Chromosome 5"/>
</dbReference>
<evidence type="ECO:0000313" key="4">
    <source>
        <dbReference type="EMBL" id="KOM44570.1"/>
    </source>
</evidence>
<feature type="domain" description="BAH" evidence="3">
    <location>
        <begin position="43"/>
        <end position="168"/>
    </location>
</feature>
<organism evidence="4 5">
    <name type="scientific">Phaseolus angularis</name>
    <name type="common">Azuki bean</name>
    <name type="synonym">Vigna angularis</name>
    <dbReference type="NCBI Taxonomy" id="3914"/>
    <lineage>
        <taxon>Eukaryota</taxon>
        <taxon>Viridiplantae</taxon>
        <taxon>Streptophyta</taxon>
        <taxon>Embryophyta</taxon>
        <taxon>Tracheophyta</taxon>
        <taxon>Spermatophyta</taxon>
        <taxon>Magnoliopsida</taxon>
        <taxon>eudicotyledons</taxon>
        <taxon>Gunneridae</taxon>
        <taxon>Pentapetalae</taxon>
        <taxon>rosids</taxon>
        <taxon>fabids</taxon>
        <taxon>Fabales</taxon>
        <taxon>Fabaceae</taxon>
        <taxon>Papilionoideae</taxon>
        <taxon>50 kb inversion clade</taxon>
        <taxon>NPAAA clade</taxon>
        <taxon>indigoferoid/millettioid clade</taxon>
        <taxon>Phaseoleae</taxon>
        <taxon>Vigna</taxon>
    </lineage>
</organism>
<dbReference type="Gramene" id="KOM44570">
    <property type="protein sequence ID" value="KOM44570"/>
    <property type="gene ID" value="LR48_Vigan05g217500"/>
</dbReference>
<name>A0A0L9UNW3_PHAAN</name>
<reference evidence="5" key="1">
    <citation type="journal article" date="2015" name="Proc. Natl. Acad. Sci. U.S.A.">
        <title>Genome sequencing of adzuki bean (Vigna angularis) provides insight into high starch and low fat accumulation and domestication.</title>
        <authorList>
            <person name="Yang K."/>
            <person name="Tian Z."/>
            <person name="Chen C."/>
            <person name="Luo L."/>
            <person name="Zhao B."/>
            <person name="Wang Z."/>
            <person name="Yu L."/>
            <person name="Li Y."/>
            <person name="Sun Y."/>
            <person name="Li W."/>
            <person name="Chen Y."/>
            <person name="Li Y."/>
            <person name="Zhang Y."/>
            <person name="Ai D."/>
            <person name="Zhao J."/>
            <person name="Shang C."/>
            <person name="Ma Y."/>
            <person name="Wu B."/>
            <person name="Wang M."/>
            <person name="Gao L."/>
            <person name="Sun D."/>
            <person name="Zhang P."/>
            <person name="Guo F."/>
            <person name="Wang W."/>
            <person name="Li Y."/>
            <person name="Wang J."/>
            <person name="Varshney R.K."/>
            <person name="Wang J."/>
            <person name="Ling H.Q."/>
            <person name="Wan P."/>
        </authorList>
    </citation>
    <scope>NUCLEOTIDE SEQUENCE</scope>
    <source>
        <strain evidence="5">cv. Jingnong 6</strain>
    </source>
</reference>
<evidence type="ECO:0000256" key="1">
    <source>
        <dbReference type="PROSITE-ProRule" id="PRU00176"/>
    </source>
</evidence>
<dbReference type="GO" id="GO:0003723">
    <property type="term" value="F:RNA binding"/>
    <property type="evidence" value="ECO:0007669"/>
    <property type="project" value="UniProtKB-UniRule"/>
</dbReference>
<dbReference type="PANTHER" id="PTHR47073:SF5">
    <property type="entry name" value="BAH DOMAIN PROTEIN"/>
    <property type="match status" value="1"/>
</dbReference>
<dbReference type="InterPro" id="IPR035979">
    <property type="entry name" value="RBD_domain_sf"/>
</dbReference>
<dbReference type="Pfam" id="PF01426">
    <property type="entry name" value="BAH"/>
    <property type="match status" value="1"/>
</dbReference>
<proteinExistence type="predicted"/>
<dbReference type="OMA" id="NACWNAL"/>
<sequence length="492" mass="57631">MSRPLSSSANVGEVIDFKWGKKRGVGVKNKDTHYYESFVYEGVEYFLYDCVYLFSTDHVETSIGKLIKIYERPTREKMIKVVWFFRPMEIRNFLGNYQPCWNELFLASGEDKGLSDVNYLESIIGKCNVVCTSKDKRNPKPSETELNKADYFFSCTFDVGRRVIIDKFTNEIDGVKVEQFFNKRRIDQTSNHLHFGTDIRPKIVTKTCPISHCQVNDKAERRTSENNSLKQLSDSFPYKKRKITEEKPNIGQSSKTFKEEKIDEKKVEIKQDEKLNADKRVIDVIERPDADKRKWFKKMVSSYFLILIPWDERLRRAQELDTLVLLNNLDPTYTSYEVEDLVWCALKAKVQARMIEWIPSSSTYYGRAFVIFKTKGEAESAISELNRRFLSLGEGRIIAAMKGILREPDKKKKFPGHLVIDRPALQRQNQEMRNAVSTSHCSQPNTIEYPMSIEWLLHYAKFNACWNALYQRQMKEIQEVKSKLKMDRNFSD</sequence>
<dbReference type="GO" id="GO:0003682">
    <property type="term" value="F:chromatin binding"/>
    <property type="evidence" value="ECO:0007669"/>
    <property type="project" value="InterPro"/>
</dbReference>
<dbReference type="InterPro" id="IPR000504">
    <property type="entry name" value="RRM_dom"/>
</dbReference>
<dbReference type="EMBL" id="CM003375">
    <property type="protein sequence ID" value="KOM44570.1"/>
    <property type="molecule type" value="Genomic_DNA"/>
</dbReference>
<evidence type="ECO:0000259" key="2">
    <source>
        <dbReference type="PROSITE" id="PS50102"/>
    </source>
</evidence>
<dbReference type="SUPFAM" id="SSF54928">
    <property type="entry name" value="RNA-binding domain, RBD"/>
    <property type="match status" value="1"/>
</dbReference>
<evidence type="ECO:0008006" key="6">
    <source>
        <dbReference type="Google" id="ProtNLM"/>
    </source>
</evidence>
<feature type="domain" description="RRM" evidence="2">
    <location>
        <begin position="322"/>
        <end position="398"/>
    </location>
</feature>
<dbReference type="PANTHER" id="PTHR47073">
    <property type="entry name" value="PROTEIN ANTI-SILENCING 1"/>
    <property type="match status" value="1"/>
</dbReference>
<evidence type="ECO:0000313" key="5">
    <source>
        <dbReference type="Proteomes" id="UP000053144"/>
    </source>
</evidence>
<dbReference type="FunFam" id="2.30.30.490:FF:000017">
    <property type="entry name" value="Bromo-adjacent homology (BAH) domain-containing protein"/>
    <property type="match status" value="1"/>
</dbReference>
<dbReference type="PROSITE" id="PS50102">
    <property type="entry name" value="RRM"/>
    <property type="match status" value="1"/>
</dbReference>